<feature type="domain" description="Autotransporter" evidence="1">
    <location>
        <begin position="39"/>
        <end position="296"/>
    </location>
</feature>
<proteinExistence type="predicted"/>
<keyword evidence="3" id="KW-1185">Reference proteome</keyword>
<dbReference type="Proteomes" id="UP000219669">
    <property type="component" value="Unassembled WGS sequence"/>
</dbReference>
<dbReference type="Gene3D" id="2.40.128.130">
    <property type="entry name" value="Autotransporter beta-domain"/>
    <property type="match status" value="1"/>
</dbReference>
<feature type="non-terminal residue" evidence="2">
    <location>
        <position position="1"/>
    </location>
</feature>
<dbReference type="PROSITE" id="PS51208">
    <property type="entry name" value="AUTOTRANSPORTER"/>
    <property type="match status" value="1"/>
</dbReference>
<dbReference type="InterPro" id="IPR036709">
    <property type="entry name" value="Autotransporte_beta_dom_sf"/>
</dbReference>
<accession>A0A286EFP7</accession>
<dbReference type="EMBL" id="OCNF01000018">
    <property type="protein sequence ID" value="SOD69731.1"/>
    <property type="molecule type" value="Genomic_DNA"/>
</dbReference>
<evidence type="ECO:0000313" key="3">
    <source>
        <dbReference type="Proteomes" id="UP000219669"/>
    </source>
</evidence>
<dbReference type="RefSeq" id="WP_179655872.1">
    <property type="nucleotide sequence ID" value="NZ_OCNF01000018.1"/>
</dbReference>
<protein>
    <submittedName>
        <fullName evidence="2">Outer membrane autotransporter barrel domain-containing protein</fullName>
    </submittedName>
</protein>
<sequence>KPLSALTSKYTNTALSAQSAQIDGMHHVTQHINQRLWDTPEKGRGLWLMTEYAKQKKHSTHYRNYEHTHQLSQIGADQDVVGNKGTLLLGAALSHNKGKQNFAEGSGDSDLLLGSIYGKWFAPNRVFLTFDGGLGVGKQKLKLDDSQAQYRQNIAHLGISAGQTWQLGGFEMQPAIGVRYQYFSGSQYALNGATIKQDKQHLLAYQAGLRLAHNWHTPSGALIKPYYRGTYTRLSGDIETRVNEYRFALPLSHYWQHQAGLALEKGRWGAQIYANHEHGSQQSKRNGAGVMLQYRW</sequence>
<evidence type="ECO:0000313" key="2">
    <source>
        <dbReference type="EMBL" id="SOD69731.1"/>
    </source>
</evidence>
<dbReference type="SUPFAM" id="SSF103515">
    <property type="entry name" value="Autotransporter"/>
    <property type="match status" value="1"/>
</dbReference>
<dbReference type="InterPro" id="IPR005546">
    <property type="entry name" value="Autotransporte_beta"/>
</dbReference>
<evidence type="ECO:0000259" key="1">
    <source>
        <dbReference type="PROSITE" id="PS51208"/>
    </source>
</evidence>
<organism evidence="2 3">
    <name type="scientific">Alysiella filiformis DSM 16848</name>
    <dbReference type="NCBI Taxonomy" id="1120981"/>
    <lineage>
        <taxon>Bacteria</taxon>
        <taxon>Pseudomonadati</taxon>
        <taxon>Pseudomonadota</taxon>
        <taxon>Betaproteobacteria</taxon>
        <taxon>Neisseriales</taxon>
        <taxon>Neisseriaceae</taxon>
        <taxon>Alysiella</taxon>
    </lineage>
</organism>
<gene>
    <name evidence="2" type="ORF">SAMN02746062_01810</name>
</gene>
<name>A0A286EFP7_9NEIS</name>
<dbReference type="AlphaFoldDB" id="A0A286EFP7"/>
<dbReference type="SMART" id="SM00869">
    <property type="entry name" value="Autotransporter"/>
    <property type="match status" value="1"/>
</dbReference>
<dbReference type="Pfam" id="PF03797">
    <property type="entry name" value="Autotransporter"/>
    <property type="match status" value="1"/>
</dbReference>
<reference evidence="2 3" key="1">
    <citation type="submission" date="2017-09" db="EMBL/GenBank/DDBJ databases">
        <authorList>
            <person name="Ehlers B."/>
            <person name="Leendertz F.H."/>
        </authorList>
    </citation>
    <scope>NUCLEOTIDE SEQUENCE [LARGE SCALE GENOMIC DNA]</scope>
    <source>
        <strain evidence="2 3">DSM 16848</strain>
    </source>
</reference>